<dbReference type="Gene3D" id="2.30.180.10">
    <property type="entry name" value="FAS1 domain"/>
    <property type="match status" value="1"/>
</dbReference>
<dbReference type="AlphaFoldDB" id="A0AAX4FYU1"/>
<reference evidence="2 3" key="1">
    <citation type="submission" date="2023-10" db="EMBL/GenBank/DDBJ databases">
        <title>The complete genome sequence of Methanoculleus receptaculi DSM 18860.</title>
        <authorList>
            <person name="Lai S.-J."/>
            <person name="You Y.-T."/>
            <person name="Chen S.-C."/>
        </authorList>
    </citation>
    <scope>NUCLEOTIDE SEQUENCE [LARGE SCALE GENOMIC DNA]</scope>
    <source>
        <strain evidence="2 3">DSM 18860</strain>
    </source>
</reference>
<dbReference type="KEGG" id="mrc:R6Y96_04935"/>
<dbReference type="InterPro" id="IPR000782">
    <property type="entry name" value="FAS1_domain"/>
</dbReference>
<dbReference type="PANTHER" id="PTHR10900">
    <property type="entry name" value="PERIOSTIN-RELATED"/>
    <property type="match status" value="1"/>
</dbReference>
<dbReference type="InterPro" id="IPR050904">
    <property type="entry name" value="Adhesion/Biosynth-related"/>
</dbReference>
<evidence type="ECO:0000313" key="2">
    <source>
        <dbReference type="EMBL" id="WOX58579.1"/>
    </source>
</evidence>
<dbReference type="Proteomes" id="UP001305652">
    <property type="component" value="Chromosome"/>
</dbReference>
<dbReference type="PANTHER" id="PTHR10900:SF77">
    <property type="entry name" value="FI19380P1"/>
    <property type="match status" value="1"/>
</dbReference>
<evidence type="ECO:0000313" key="3">
    <source>
        <dbReference type="Proteomes" id="UP001305652"/>
    </source>
</evidence>
<proteinExistence type="predicted"/>
<keyword evidence="3" id="KW-1185">Reference proteome</keyword>
<dbReference type="SMART" id="SM00554">
    <property type="entry name" value="FAS1"/>
    <property type="match status" value="1"/>
</dbReference>
<dbReference type="RefSeq" id="WP_318622408.1">
    <property type="nucleotide sequence ID" value="NZ_CP137642.1"/>
</dbReference>
<dbReference type="PROSITE" id="PS50213">
    <property type="entry name" value="FAS1"/>
    <property type="match status" value="1"/>
</dbReference>
<gene>
    <name evidence="2" type="ORF">R6Y96_04935</name>
</gene>
<sequence length="146" mass="15802">MKSIVETAGEDAQLSISVELLRAGGQDKTLLGPGEYTVLFPTNDAYSLFSEELLDSVRADPVKVANLVRFHVILGKLTTYELAGMEAIKTLQGEHLEISGAPPGIRLNGAAIIKPDIECTNGIYHIIDRVLLPRALEARLKQYGTG</sequence>
<feature type="domain" description="FAS1" evidence="1">
    <location>
        <begin position="1"/>
        <end position="131"/>
    </location>
</feature>
<dbReference type="GeneID" id="85732478"/>
<protein>
    <submittedName>
        <fullName evidence="2">Fasciclin domain-containing protein</fullName>
    </submittedName>
</protein>
<accession>A0AAX4FYU1</accession>
<evidence type="ECO:0000259" key="1">
    <source>
        <dbReference type="PROSITE" id="PS50213"/>
    </source>
</evidence>
<dbReference type="InterPro" id="IPR036378">
    <property type="entry name" value="FAS1_dom_sf"/>
</dbReference>
<organism evidence="2 3">
    <name type="scientific">Methanoculleus receptaculi</name>
    <dbReference type="NCBI Taxonomy" id="394967"/>
    <lineage>
        <taxon>Archaea</taxon>
        <taxon>Methanobacteriati</taxon>
        <taxon>Methanobacteriota</taxon>
        <taxon>Stenosarchaea group</taxon>
        <taxon>Methanomicrobia</taxon>
        <taxon>Methanomicrobiales</taxon>
        <taxon>Methanomicrobiaceae</taxon>
        <taxon>Methanoculleus</taxon>
    </lineage>
</organism>
<dbReference type="Pfam" id="PF02469">
    <property type="entry name" value="Fasciclin"/>
    <property type="match status" value="1"/>
</dbReference>
<dbReference type="SUPFAM" id="SSF82153">
    <property type="entry name" value="FAS1 domain"/>
    <property type="match status" value="1"/>
</dbReference>
<name>A0AAX4FYU1_9EURY</name>
<dbReference type="EMBL" id="CP137642">
    <property type="protein sequence ID" value="WOX58579.1"/>
    <property type="molecule type" value="Genomic_DNA"/>
</dbReference>